<feature type="transmembrane region" description="Helical" evidence="7">
    <location>
        <begin position="81"/>
        <end position="111"/>
    </location>
</feature>
<evidence type="ECO:0000256" key="7">
    <source>
        <dbReference type="SAM" id="Phobius"/>
    </source>
</evidence>
<dbReference type="SUPFAM" id="SSF103473">
    <property type="entry name" value="MFS general substrate transporter"/>
    <property type="match status" value="1"/>
</dbReference>
<keyword evidence="5 7" id="KW-1133">Transmembrane helix</keyword>
<evidence type="ECO:0008006" key="10">
    <source>
        <dbReference type="Google" id="ProtNLM"/>
    </source>
</evidence>
<evidence type="ECO:0000256" key="2">
    <source>
        <dbReference type="ARBA" id="ARBA00022448"/>
    </source>
</evidence>
<keyword evidence="3" id="KW-1003">Cell membrane</keyword>
<keyword evidence="6 7" id="KW-0472">Membrane</keyword>
<accession>A0A9X7G4S6</accession>
<reference evidence="8 9" key="1">
    <citation type="submission" date="2017-09" db="EMBL/GenBank/DDBJ databases">
        <title>Large-scale bioinformatics analysis of Bacillus genomes uncovers conserved roles of natural products in bacterial physiology.</title>
        <authorList>
            <consortium name="Agbiome Team Llc"/>
            <person name="Bleich R.M."/>
            <person name="Grubbs K.J."/>
            <person name="Santa Maria K.C."/>
            <person name="Allen S.E."/>
            <person name="Farag S."/>
            <person name="Shank E.A."/>
            <person name="Bowers A."/>
        </authorList>
    </citation>
    <scope>NUCLEOTIDE SEQUENCE [LARGE SCALE GENOMIC DNA]</scope>
    <source>
        <strain evidence="8 9">AFS060282</strain>
    </source>
</reference>
<evidence type="ECO:0000256" key="5">
    <source>
        <dbReference type="ARBA" id="ARBA00022989"/>
    </source>
</evidence>
<evidence type="ECO:0000256" key="4">
    <source>
        <dbReference type="ARBA" id="ARBA00022692"/>
    </source>
</evidence>
<sequence>MYRFDRQRICTVSNICCSLCNIGILISLYYGMIILVFIFLFLENACIQFFSPLEQSMIQGVVESDQYGAAAGINQMVNSLYALFGVGIATMVYWTFGIYRVWLIIFCYVFIPSYFTKWEKANSRYG</sequence>
<feature type="transmembrane region" description="Helical" evidence="7">
    <location>
        <begin position="12"/>
        <end position="42"/>
    </location>
</feature>
<dbReference type="PANTHER" id="PTHR43266">
    <property type="entry name" value="MACROLIDE-EFFLUX PROTEIN"/>
    <property type="match status" value="1"/>
</dbReference>
<name>A0A9X7G4S6_BACCE</name>
<dbReference type="PANTHER" id="PTHR43266:SF8">
    <property type="entry name" value="MACROLIDE-EFFLUX PROTEIN"/>
    <property type="match status" value="1"/>
</dbReference>
<evidence type="ECO:0000313" key="9">
    <source>
        <dbReference type="Proteomes" id="UP000226257"/>
    </source>
</evidence>
<dbReference type="GO" id="GO:0005886">
    <property type="term" value="C:plasma membrane"/>
    <property type="evidence" value="ECO:0007669"/>
    <property type="project" value="UniProtKB-SubCell"/>
</dbReference>
<gene>
    <name evidence="8" type="ORF">COK98_30125</name>
</gene>
<dbReference type="AlphaFoldDB" id="A0A9X7G4S6"/>
<dbReference type="InterPro" id="IPR036259">
    <property type="entry name" value="MFS_trans_sf"/>
</dbReference>
<evidence type="ECO:0000256" key="1">
    <source>
        <dbReference type="ARBA" id="ARBA00004651"/>
    </source>
</evidence>
<evidence type="ECO:0000256" key="3">
    <source>
        <dbReference type="ARBA" id="ARBA00022475"/>
    </source>
</evidence>
<evidence type="ECO:0000256" key="6">
    <source>
        <dbReference type="ARBA" id="ARBA00023136"/>
    </source>
</evidence>
<organism evidence="8 9">
    <name type="scientific">Bacillus cereus</name>
    <dbReference type="NCBI Taxonomy" id="1396"/>
    <lineage>
        <taxon>Bacteria</taxon>
        <taxon>Bacillati</taxon>
        <taxon>Bacillota</taxon>
        <taxon>Bacilli</taxon>
        <taxon>Bacillales</taxon>
        <taxon>Bacillaceae</taxon>
        <taxon>Bacillus</taxon>
        <taxon>Bacillus cereus group</taxon>
    </lineage>
</organism>
<proteinExistence type="predicted"/>
<dbReference type="Proteomes" id="UP000226257">
    <property type="component" value="Unassembled WGS sequence"/>
</dbReference>
<protein>
    <recommendedName>
        <fullName evidence="10">MFS transporter</fullName>
    </recommendedName>
</protein>
<dbReference type="Gene3D" id="1.20.1250.20">
    <property type="entry name" value="MFS general substrate transporter like domains"/>
    <property type="match status" value="1"/>
</dbReference>
<comment type="subcellular location">
    <subcellularLocation>
        <location evidence="1">Cell membrane</location>
        <topology evidence="1">Multi-pass membrane protein</topology>
    </subcellularLocation>
</comment>
<keyword evidence="2" id="KW-0813">Transport</keyword>
<evidence type="ECO:0000313" key="8">
    <source>
        <dbReference type="EMBL" id="PFV01116.1"/>
    </source>
</evidence>
<keyword evidence="4 7" id="KW-0812">Transmembrane</keyword>
<dbReference type="EMBL" id="NVDQ01000054">
    <property type="protein sequence ID" value="PFV01116.1"/>
    <property type="molecule type" value="Genomic_DNA"/>
</dbReference>
<comment type="caution">
    <text evidence="8">The sequence shown here is derived from an EMBL/GenBank/DDBJ whole genome shotgun (WGS) entry which is preliminary data.</text>
</comment>